<dbReference type="HOGENOM" id="CLU_109095_0_0_1"/>
<dbReference type="eggNOG" id="KOG1110">
    <property type="taxonomic scope" value="Eukaryota"/>
</dbReference>
<proteinExistence type="predicted"/>
<dbReference type="Proteomes" id="UP000008792">
    <property type="component" value="Unassembled WGS sequence"/>
</dbReference>
<dbReference type="SUPFAM" id="SSF55856">
    <property type="entry name" value="Cytochrome b5-like heme/steroid binding domain"/>
    <property type="match status" value="1"/>
</dbReference>
<dbReference type="InterPro" id="IPR036400">
    <property type="entry name" value="Cyt_B5-like_heme/steroid_sf"/>
</dbReference>
<evidence type="ECO:0008006" key="3">
    <source>
        <dbReference type="Google" id="ProtNLM"/>
    </source>
</evidence>
<dbReference type="AlphaFoldDB" id="B4LVJ0"/>
<keyword evidence="2" id="KW-1185">Reference proteome</keyword>
<accession>B4LVJ0</accession>
<reference evidence="1 2" key="1">
    <citation type="journal article" date="2007" name="Nature">
        <title>Evolution of genes and genomes on the Drosophila phylogeny.</title>
        <authorList>
            <consortium name="Drosophila 12 Genomes Consortium"/>
            <person name="Clark A.G."/>
            <person name="Eisen M.B."/>
            <person name="Smith D.R."/>
            <person name="Bergman C.M."/>
            <person name="Oliver B."/>
            <person name="Markow T.A."/>
            <person name="Kaufman T.C."/>
            <person name="Kellis M."/>
            <person name="Gelbart W."/>
            <person name="Iyer V.N."/>
            <person name="Pollard D.A."/>
            <person name="Sackton T.B."/>
            <person name="Larracuente A.M."/>
            <person name="Singh N.D."/>
            <person name="Abad J.P."/>
            <person name="Abt D.N."/>
            <person name="Adryan B."/>
            <person name="Aguade M."/>
            <person name="Akashi H."/>
            <person name="Anderson W.W."/>
            <person name="Aquadro C.F."/>
            <person name="Ardell D.H."/>
            <person name="Arguello R."/>
            <person name="Artieri C.G."/>
            <person name="Barbash D.A."/>
            <person name="Barker D."/>
            <person name="Barsanti P."/>
            <person name="Batterham P."/>
            <person name="Batzoglou S."/>
            <person name="Begun D."/>
            <person name="Bhutkar A."/>
            <person name="Blanco E."/>
            <person name="Bosak S.A."/>
            <person name="Bradley R.K."/>
            <person name="Brand A.D."/>
            <person name="Brent M.R."/>
            <person name="Brooks A.N."/>
            <person name="Brown R.H."/>
            <person name="Butlin R.K."/>
            <person name="Caggese C."/>
            <person name="Calvi B.R."/>
            <person name="Bernardo de Carvalho A."/>
            <person name="Caspi A."/>
            <person name="Castrezana S."/>
            <person name="Celniker S.E."/>
            <person name="Chang J.L."/>
            <person name="Chapple C."/>
            <person name="Chatterji S."/>
            <person name="Chinwalla A."/>
            <person name="Civetta A."/>
            <person name="Clifton S.W."/>
            <person name="Comeron J.M."/>
            <person name="Costello J.C."/>
            <person name="Coyne J.A."/>
            <person name="Daub J."/>
            <person name="David R.G."/>
            <person name="Delcher A.L."/>
            <person name="Delehaunty K."/>
            <person name="Do C.B."/>
            <person name="Ebling H."/>
            <person name="Edwards K."/>
            <person name="Eickbush T."/>
            <person name="Evans J.D."/>
            <person name="Filipski A."/>
            <person name="Findeiss S."/>
            <person name="Freyhult E."/>
            <person name="Fulton L."/>
            <person name="Fulton R."/>
            <person name="Garcia A.C."/>
            <person name="Gardiner A."/>
            <person name="Garfield D.A."/>
            <person name="Garvin B.E."/>
            <person name="Gibson G."/>
            <person name="Gilbert D."/>
            <person name="Gnerre S."/>
            <person name="Godfrey J."/>
            <person name="Good R."/>
            <person name="Gotea V."/>
            <person name="Gravely B."/>
            <person name="Greenberg A.J."/>
            <person name="Griffiths-Jones S."/>
            <person name="Gross S."/>
            <person name="Guigo R."/>
            <person name="Gustafson E.A."/>
            <person name="Haerty W."/>
            <person name="Hahn M.W."/>
            <person name="Halligan D.L."/>
            <person name="Halpern A.L."/>
            <person name="Halter G.M."/>
            <person name="Han M.V."/>
            <person name="Heger A."/>
            <person name="Hillier L."/>
            <person name="Hinrichs A.S."/>
            <person name="Holmes I."/>
            <person name="Hoskins R.A."/>
            <person name="Hubisz M.J."/>
            <person name="Hultmark D."/>
            <person name="Huntley M.A."/>
            <person name="Jaffe D.B."/>
            <person name="Jagadeeshan S."/>
            <person name="Jeck W.R."/>
            <person name="Johnson J."/>
            <person name="Jones C.D."/>
            <person name="Jordan W.C."/>
            <person name="Karpen G.H."/>
            <person name="Kataoka E."/>
            <person name="Keightley P.D."/>
            <person name="Kheradpour P."/>
            <person name="Kirkness E.F."/>
            <person name="Koerich L.B."/>
            <person name="Kristiansen K."/>
            <person name="Kudrna D."/>
            <person name="Kulathinal R.J."/>
            <person name="Kumar S."/>
            <person name="Kwok R."/>
            <person name="Lander E."/>
            <person name="Langley C.H."/>
            <person name="Lapoint R."/>
            <person name="Lazzaro B.P."/>
            <person name="Lee S.J."/>
            <person name="Levesque L."/>
            <person name="Li R."/>
            <person name="Lin C.F."/>
            <person name="Lin M.F."/>
            <person name="Lindblad-Toh K."/>
            <person name="Llopart A."/>
            <person name="Long M."/>
            <person name="Low L."/>
            <person name="Lozovsky E."/>
            <person name="Lu J."/>
            <person name="Luo M."/>
            <person name="Machado C.A."/>
            <person name="Makalowski W."/>
            <person name="Marzo M."/>
            <person name="Matsuda M."/>
            <person name="Matzkin L."/>
            <person name="McAllister B."/>
            <person name="McBride C.S."/>
            <person name="McKernan B."/>
            <person name="McKernan K."/>
            <person name="Mendez-Lago M."/>
            <person name="Minx P."/>
            <person name="Mollenhauer M.U."/>
            <person name="Montooth K."/>
            <person name="Mount S.M."/>
            <person name="Mu X."/>
            <person name="Myers E."/>
            <person name="Negre B."/>
            <person name="Newfeld S."/>
            <person name="Nielsen R."/>
            <person name="Noor M.A."/>
            <person name="O'Grady P."/>
            <person name="Pachter L."/>
            <person name="Papaceit M."/>
            <person name="Parisi M.J."/>
            <person name="Parisi M."/>
            <person name="Parts L."/>
            <person name="Pedersen J.S."/>
            <person name="Pesole G."/>
            <person name="Phillippy A.M."/>
            <person name="Ponting C.P."/>
            <person name="Pop M."/>
            <person name="Porcelli D."/>
            <person name="Powell J.R."/>
            <person name="Prohaska S."/>
            <person name="Pruitt K."/>
            <person name="Puig M."/>
            <person name="Quesneville H."/>
            <person name="Ram K.R."/>
            <person name="Rand D."/>
            <person name="Rasmussen M.D."/>
            <person name="Reed L.K."/>
            <person name="Reenan R."/>
            <person name="Reily A."/>
            <person name="Remington K.A."/>
            <person name="Rieger T.T."/>
            <person name="Ritchie M.G."/>
            <person name="Robin C."/>
            <person name="Rogers Y.H."/>
            <person name="Rohde C."/>
            <person name="Rozas J."/>
            <person name="Rubenfield M.J."/>
            <person name="Ruiz A."/>
            <person name="Russo S."/>
            <person name="Salzberg S.L."/>
            <person name="Sanchez-Gracia A."/>
            <person name="Saranga D.J."/>
            <person name="Sato H."/>
            <person name="Schaeffer S.W."/>
            <person name="Schatz M.C."/>
            <person name="Schlenke T."/>
            <person name="Schwartz R."/>
            <person name="Segarra C."/>
            <person name="Singh R.S."/>
            <person name="Sirot L."/>
            <person name="Sirota M."/>
            <person name="Sisneros N.B."/>
            <person name="Smith C.D."/>
            <person name="Smith T.F."/>
            <person name="Spieth J."/>
            <person name="Stage D.E."/>
            <person name="Stark A."/>
            <person name="Stephan W."/>
            <person name="Strausberg R.L."/>
            <person name="Strempel S."/>
            <person name="Sturgill D."/>
            <person name="Sutton G."/>
            <person name="Sutton G.G."/>
            <person name="Tao W."/>
            <person name="Teichmann S."/>
            <person name="Tobari Y.N."/>
            <person name="Tomimura Y."/>
            <person name="Tsolas J.M."/>
            <person name="Valente V.L."/>
            <person name="Venter E."/>
            <person name="Venter J.C."/>
            <person name="Vicario S."/>
            <person name="Vieira F.G."/>
            <person name="Vilella A.J."/>
            <person name="Villasante A."/>
            <person name="Walenz B."/>
            <person name="Wang J."/>
            <person name="Wasserman M."/>
            <person name="Watts T."/>
            <person name="Wilson D."/>
            <person name="Wilson R.K."/>
            <person name="Wing R.A."/>
            <person name="Wolfner M.F."/>
            <person name="Wong A."/>
            <person name="Wong G.K."/>
            <person name="Wu C.I."/>
            <person name="Wu G."/>
            <person name="Yamamoto D."/>
            <person name="Yang H.P."/>
            <person name="Yang S.P."/>
            <person name="Yorke J.A."/>
            <person name="Yoshida K."/>
            <person name="Zdobnov E."/>
            <person name="Zhang P."/>
            <person name="Zhang Y."/>
            <person name="Zimin A.V."/>
            <person name="Baldwin J."/>
            <person name="Abdouelleil A."/>
            <person name="Abdulkadir J."/>
            <person name="Abebe A."/>
            <person name="Abera B."/>
            <person name="Abreu J."/>
            <person name="Acer S.C."/>
            <person name="Aftuck L."/>
            <person name="Alexander A."/>
            <person name="An P."/>
            <person name="Anderson E."/>
            <person name="Anderson S."/>
            <person name="Arachi H."/>
            <person name="Azer M."/>
            <person name="Bachantsang P."/>
            <person name="Barry A."/>
            <person name="Bayul T."/>
            <person name="Berlin A."/>
            <person name="Bessette D."/>
            <person name="Bloom T."/>
            <person name="Blye J."/>
            <person name="Boguslavskiy L."/>
            <person name="Bonnet C."/>
            <person name="Boukhgalter B."/>
            <person name="Bourzgui I."/>
            <person name="Brown A."/>
            <person name="Cahill P."/>
            <person name="Channer S."/>
            <person name="Cheshatsang Y."/>
            <person name="Chuda L."/>
            <person name="Citroen M."/>
            <person name="Collymore A."/>
            <person name="Cooke P."/>
            <person name="Costello M."/>
            <person name="D'Aco K."/>
            <person name="Daza R."/>
            <person name="De Haan G."/>
            <person name="DeGray S."/>
            <person name="DeMaso C."/>
            <person name="Dhargay N."/>
            <person name="Dooley K."/>
            <person name="Dooley E."/>
            <person name="Doricent M."/>
            <person name="Dorje P."/>
            <person name="Dorjee K."/>
            <person name="Dupes A."/>
            <person name="Elong R."/>
            <person name="Falk J."/>
            <person name="Farina A."/>
            <person name="Faro S."/>
            <person name="Ferguson D."/>
            <person name="Fisher S."/>
            <person name="Foley C.D."/>
            <person name="Franke A."/>
            <person name="Friedrich D."/>
            <person name="Gadbois L."/>
            <person name="Gearin G."/>
            <person name="Gearin C.R."/>
            <person name="Giannoukos G."/>
            <person name="Goode T."/>
            <person name="Graham J."/>
            <person name="Grandbois E."/>
            <person name="Grewal S."/>
            <person name="Gyaltsen K."/>
            <person name="Hafez N."/>
            <person name="Hagos B."/>
            <person name="Hall J."/>
            <person name="Henson C."/>
            <person name="Hollinger A."/>
            <person name="Honan T."/>
            <person name="Huard M.D."/>
            <person name="Hughes L."/>
            <person name="Hurhula B."/>
            <person name="Husby M.E."/>
            <person name="Kamat A."/>
            <person name="Kanga B."/>
            <person name="Kashin S."/>
            <person name="Khazanovich D."/>
            <person name="Kisner P."/>
            <person name="Lance K."/>
            <person name="Lara M."/>
            <person name="Lee W."/>
            <person name="Lennon N."/>
            <person name="Letendre F."/>
            <person name="LeVine R."/>
            <person name="Lipovsky A."/>
            <person name="Liu X."/>
            <person name="Liu J."/>
            <person name="Liu S."/>
            <person name="Lokyitsang T."/>
            <person name="Lokyitsang Y."/>
            <person name="Lubonja R."/>
            <person name="Lui A."/>
            <person name="MacDonald P."/>
            <person name="Magnisalis V."/>
            <person name="Maru K."/>
            <person name="Matthews C."/>
            <person name="McCusker W."/>
            <person name="McDonough S."/>
            <person name="Mehta T."/>
            <person name="Meldrim J."/>
            <person name="Meneus L."/>
            <person name="Mihai O."/>
            <person name="Mihalev A."/>
            <person name="Mihova T."/>
            <person name="Mittelman R."/>
            <person name="Mlenga V."/>
            <person name="Montmayeur A."/>
            <person name="Mulrain L."/>
            <person name="Navidi A."/>
            <person name="Naylor J."/>
            <person name="Negash T."/>
            <person name="Nguyen T."/>
            <person name="Nguyen N."/>
            <person name="Nicol R."/>
            <person name="Norbu C."/>
            <person name="Norbu N."/>
            <person name="Novod N."/>
            <person name="O'Neill B."/>
            <person name="Osman S."/>
            <person name="Markiewicz E."/>
            <person name="Oyono O.L."/>
            <person name="Patti C."/>
            <person name="Phunkhang P."/>
            <person name="Pierre F."/>
            <person name="Priest M."/>
            <person name="Raghuraman S."/>
            <person name="Rege F."/>
            <person name="Reyes R."/>
            <person name="Rise C."/>
            <person name="Rogov P."/>
            <person name="Ross K."/>
            <person name="Ryan E."/>
            <person name="Settipalli S."/>
            <person name="Shea T."/>
            <person name="Sherpa N."/>
            <person name="Shi L."/>
            <person name="Shih D."/>
            <person name="Sparrow T."/>
            <person name="Spaulding J."/>
            <person name="Stalker J."/>
            <person name="Stange-Thomann N."/>
            <person name="Stavropoulos S."/>
            <person name="Stone C."/>
            <person name="Strader C."/>
            <person name="Tesfaye S."/>
            <person name="Thomson T."/>
            <person name="Thoulutsang Y."/>
            <person name="Thoulutsang D."/>
            <person name="Topham K."/>
            <person name="Topping I."/>
            <person name="Tsamla T."/>
            <person name="Vassiliev H."/>
            <person name="Vo A."/>
            <person name="Wangchuk T."/>
            <person name="Wangdi T."/>
            <person name="Weiand M."/>
            <person name="Wilkinson J."/>
            <person name="Wilson A."/>
            <person name="Yadav S."/>
            <person name="Young G."/>
            <person name="Yu Q."/>
            <person name="Zembek L."/>
            <person name="Zhong D."/>
            <person name="Zimmer A."/>
            <person name="Zwirko Z."/>
            <person name="Jaffe D.B."/>
            <person name="Alvarez P."/>
            <person name="Brockman W."/>
            <person name="Butler J."/>
            <person name="Chin C."/>
            <person name="Gnerre S."/>
            <person name="Grabherr M."/>
            <person name="Kleber M."/>
            <person name="Mauceli E."/>
            <person name="MacCallum I."/>
        </authorList>
    </citation>
    <scope>NUCLEOTIDE SEQUENCE [LARGE SCALE GENOMIC DNA]</scope>
    <source>
        <strain evidence="2">Tucson 15010-1051.87</strain>
    </source>
</reference>
<dbReference type="STRING" id="7244.B4LVJ0"/>
<dbReference type="Gene3D" id="3.10.120.10">
    <property type="entry name" value="Cytochrome b5-like heme/steroid binding domain"/>
    <property type="match status" value="1"/>
</dbReference>
<name>B4LVJ0_DROVI</name>
<evidence type="ECO:0000313" key="2">
    <source>
        <dbReference type="Proteomes" id="UP000008792"/>
    </source>
</evidence>
<dbReference type="InParanoid" id="B4LVJ0"/>
<dbReference type="EMBL" id="CH940649">
    <property type="protein sequence ID" value="EDW64384.2"/>
    <property type="molecule type" value="Genomic_DNA"/>
</dbReference>
<protein>
    <recommendedName>
        <fullName evidence="3">Cytochrome b5 heme-binding domain-containing protein</fullName>
    </recommendedName>
</protein>
<dbReference type="FunCoup" id="B4LVJ0">
    <property type="interactions" value="61"/>
</dbReference>
<dbReference type="OrthoDB" id="547796at2759"/>
<dbReference type="SMR" id="B4LVJ0"/>
<organism evidence="1 2">
    <name type="scientific">Drosophila virilis</name>
    <name type="common">Fruit fly</name>
    <dbReference type="NCBI Taxonomy" id="7244"/>
    <lineage>
        <taxon>Eukaryota</taxon>
        <taxon>Metazoa</taxon>
        <taxon>Ecdysozoa</taxon>
        <taxon>Arthropoda</taxon>
        <taxon>Hexapoda</taxon>
        <taxon>Insecta</taxon>
        <taxon>Pterygota</taxon>
        <taxon>Neoptera</taxon>
        <taxon>Endopterygota</taxon>
        <taxon>Diptera</taxon>
        <taxon>Brachycera</taxon>
        <taxon>Muscomorpha</taxon>
        <taxon>Ephydroidea</taxon>
        <taxon>Drosophilidae</taxon>
        <taxon>Drosophila</taxon>
    </lineage>
</organism>
<sequence length="221" mass="24532">MSLLKLFQIQLPFAKENLNIYAAVRLIRPLLRSPIAQVVISFAVGYYATTKLAQIYALFARQADKSPTKVDYPSQLATDCRDSQANLRDRLPPKCEALRLTRRQLTAYDGMQDSQPIYTALNGNIYDLSSSRDTFLGPGPYSLLAGCNANHVLNIACGSMGVCTDDVLQRWERSLNAEFHIVGYLTDSEGSESDDYESDVSTLGPHFSSLFPQTNRVAIPL</sequence>
<gene>
    <name evidence="1" type="primary">Dvir\GJ17442</name>
    <name evidence="1" type="ORF">Dvir_GJ17442</name>
</gene>
<evidence type="ECO:0000313" key="1">
    <source>
        <dbReference type="EMBL" id="EDW64384.2"/>
    </source>
</evidence>